<dbReference type="Proteomes" id="UP000287033">
    <property type="component" value="Unassembled WGS sequence"/>
</dbReference>
<dbReference type="GO" id="GO:0019901">
    <property type="term" value="F:protein kinase binding"/>
    <property type="evidence" value="ECO:0007669"/>
    <property type="project" value="TreeGrafter"/>
</dbReference>
<evidence type="ECO:0000256" key="2">
    <source>
        <dbReference type="ARBA" id="ARBA00006937"/>
    </source>
</evidence>
<reference evidence="6 7" key="1">
    <citation type="journal article" date="2018" name="Nat. Ecol. Evol.">
        <title>Shark genomes provide insights into elasmobranch evolution and the origin of vertebrates.</title>
        <authorList>
            <person name="Hara Y"/>
            <person name="Yamaguchi K"/>
            <person name="Onimaru K"/>
            <person name="Kadota M"/>
            <person name="Koyanagi M"/>
            <person name="Keeley SD"/>
            <person name="Tatsumi K"/>
            <person name="Tanaka K"/>
            <person name="Motone F"/>
            <person name="Kageyama Y"/>
            <person name="Nozu R"/>
            <person name="Adachi N"/>
            <person name="Nishimura O"/>
            <person name="Nakagawa R"/>
            <person name="Tanegashima C"/>
            <person name="Kiyatake I"/>
            <person name="Matsumoto R"/>
            <person name="Murakumo K"/>
            <person name="Nishida K"/>
            <person name="Terakita A"/>
            <person name="Kuratani S"/>
            <person name="Sato K"/>
            <person name="Hyodo S Kuraku.S."/>
        </authorList>
    </citation>
    <scope>NUCLEOTIDE SEQUENCE [LARGE SCALE GENOMIC DNA]</scope>
</reference>
<evidence type="ECO:0000256" key="4">
    <source>
        <dbReference type="SAM" id="MobiDB-lite"/>
    </source>
</evidence>
<dbReference type="SUPFAM" id="SSF56024">
    <property type="entry name" value="Phospholipase D/nuclease"/>
    <property type="match status" value="1"/>
</dbReference>
<dbReference type="Gene3D" id="3.30.870.10">
    <property type="entry name" value="Endonuclease Chain A"/>
    <property type="match status" value="1"/>
</dbReference>
<comment type="similarity">
    <text evidence="2">Belongs to the FAM83 family.</text>
</comment>
<dbReference type="PANTHER" id="PTHR16181">
    <property type="entry name" value="PROTEIN FAM83A-RELATED"/>
    <property type="match status" value="1"/>
</dbReference>
<dbReference type="OrthoDB" id="8443577at2759"/>
<comment type="caution">
    <text evidence="6">The sequence shown here is derived from an EMBL/GenBank/DDBJ whole genome shotgun (WGS) entry which is preliminary data.</text>
</comment>
<feature type="compositionally biased region" description="Polar residues" evidence="4">
    <location>
        <begin position="936"/>
        <end position="945"/>
    </location>
</feature>
<gene>
    <name evidence="6" type="ORF">chiPu_0015003</name>
</gene>
<dbReference type="AlphaFoldDB" id="A0A401T1I3"/>
<feature type="compositionally biased region" description="Polar residues" evidence="4">
    <location>
        <begin position="587"/>
        <end position="612"/>
    </location>
</feature>
<keyword evidence="7" id="KW-1185">Reference proteome</keyword>
<protein>
    <recommendedName>
        <fullName evidence="5">Scaffolding anchor of CK1 domain-containing protein</fullName>
    </recommendedName>
</protein>
<dbReference type="InterPro" id="IPR050944">
    <property type="entry name" value="FAM83"/>
</dbReference>
<dbReference type="GO" id="GO:0005737">
    <property type="term" value="C:cytoplasm"/>
    <property type="evidence" value="ECO:0007669"/>
    <property type="project" value="UniProtKB-SubCell"/>
</dbReference>
<evidence type="ECO:0000313" key="6">
    <source>
        <dbReference type="EMBL" id="GCC36509.1"/>
    </source>
</evidence>
<keyword evidence="3" id="KW-0963">Cytoplasm</keyword>
<dbReference type="STRING" id="137246.A0A401T1I3"/>
<feature type="region of interest" description="Disordered" evidence="4">
    <location>
        <begin position="585"/>
        <end position="612"/>
    </location>
</feature>
<feature type="region of interest" description="Disordered" evidence="4">
    <location>
        <begin position="353"/>
        <end position="377"/>
    </location>
</feature>
<comment type="subcellular location">
    <subcellularLocation>
        <location evidence="1">Cytoplasm</location>
    </subcellularLocation>
</comment>
<evidence type="ECO:0000259" key="5">
    <source>
        <dbReference type="Pfam" id="PF07894"/>
    </source>
</evidence>
<feature type="compositionally biased region" description="Basic and acidic residues" evidence="4">
    <location>
        <begin position="781"/>
        <end position="797"/>
    </location>
</feature>
<dbReference type="PANTHER" id="PTHR16181:SF29">
    <property type="entry name" value="PROTEIN FAM83A-RELATED"/>
    <property type="match status" value="1"/>
</dbReference>
<feature type="region of interest" description="Disordered" evidence="4">
    <location>
        <begin position="644"/>
        <end position="677"/>
    </location>
</feature>
<dbReference type="FunFam" id="3.30.870.10:FF:000004">
    <property type="entry name" value="protein FAM83H isoform X2"/>
    <property type="match status" value="1"/>
</dbReference>
<proteinExistence type="inferred from homology"/>
<evidence type="ECO:0000256" key="1">
    <source>
        <dbReference type="ARBA" id="ARBA00004496"/>
    </source>
</evidence>
<sequence length="971" mass="110892">MNLSSHISSLGEEFRSEDYVEPHYKEWYRVAIDTLADEGIPAYEQFLAKEGLSEFLAEEEICLIKDNVQKLAPSIATYYLDDNKDGSSSGTYWPVQSDTDAPDLDLGWPYVIKGLETQTKIDLYFHPPRDNSPTIKEIVRKLIKNGKQVIAIVMDIFTDVDIFKEVLEAAARGVPVYIVLDDSNFKHFTTMCEKQGVHLQRLMNIRIRTVKGLDYLCRSGSKFHGKMTEKFLLVDCKTAVYGTYSFMWSFEKINLSMVQVITGHLVESYDEEFRTLYARSDIPAMFSPESSRLLVDRKQPSMWQHNQNTNIYQHSLASFASSSSQYQPLSRQNPKRHTLDTLYQKLHSRQNAHLNERNNADNKFNSRNAHIRPPIANGLDATNRISRLQTYERNDYWKRHSYAGEQPETSSYLLMNRPVNQRPLFQRSDQNLLEESESVTSSTRGEFMSTTIKNALDRLKHKRITPNFERSSNIRNTYHGPKTLNLPSSYKVPTLENMKRTGLRNWRIESYLNDKAGPAVNSSTESFDGTDLNTTDRFENLAGPKMHENLELINRTEIKTNPNLSNSRLRSSLVFKTSMMGQADVFSPNSESMASTISANSGSTTPREQTPSNLRYSWMIADKQRSSDEVKTPSVAGIQQLSSYSMSSQNETEVNQRPNQHNPSLQAHQTDQNKASDYTAGQETGHYTLPKTKFHSSSARTLSIHSLTDTKGNESPKIWHFGKGKKNHEHPTNFLTRSSEKIRSLLSLSSDKRDNQPRSRGSVASYKTNSSTDTLTSESDQLERRKIAKYARNEQTEKTPSTSSNSVNTPKFDHADKQEQLNTDGYLLAKDNTRLGDASAPRFATEQLDVGNTEHKSRTSPSSLVRKLKPEESKNNIYTTTTTQPKEHRVYSRFEKVYMPQTSNLKPERTEPTSVPAKPVDSNNTFPSEQSHRQSRFPSYQGNHVRQATHHNENKFEKFVHRFVGSFKSKK</sequence>
<name>A0A401T1I3_CHIPU</name>
<feature type="compositionally biased region" description="Polar residues" evidence="4">
    <location>
        <begin position="765"/>
        <end position="779"/>
    </location>
</feature>
<dbReference type="InterPro" id="IPR012461">
    <property type="entry name" value="SACK1"/>
</dbReference>
<evidence type="ECO:0000313" key="7">
    <source>
        <dbReference type="Proteomes" id="UP000287033"/>
    </source>
</evidence>
<feature type="region of interest" description="Disordered" evidence="4">
    <location>
        <begin position="705"/>
        <end position="818"/>
    </location>
</feature>
<organism evidence="6 7">
    <name type="scientific">Chiloscyllium punctatum</name>
    <name type="common">Brownbanded bambooshark</name>
    <name type="synonym">Hemiscyllium punctatum</name>
    <dbReference type="NCBI Taxonomy" id="137246"/>
    <lineage>
        <taxon>Eukaryota</taxon>
        <taxon>Metazoa</taxon>
        <taxon>Chordata</taxon>
        <taxon>Craniata</taxon>
        <taxon>Vertebrata</taxon>
        <taxon>Chondrichthyes</taxon>
        <taxon>Elasmobranchii</taxon>
        <taxon>Galeomorphii</taxon>
        <taxon>Galeoidea</taxon>
        <taxon>Orectolobiformes</taxon>
        <taxon>Hemiscylliidae</taxon>
        <taxon>Chiloscyllium</taxon>
    </lineage>
</organism>
<dbReference type="GO" id="GO:0016020">
    <property type="term" value="C:membrane"/>
    <property type="evidence" value="ECO:0007669"/>
    <property type="project" value="TreeGrafter"/>
</dbReference>
<dbReference type="GO" id="GO:0007165">
    <property type="term" value="P:signal transduction"/>
    <property type="evidence" value="ECO:0007669"/>
    <property type="project" value="TreeGrafter"/>
</dbReference>
<dbReference type="EMBL" id="BEZZ01000844">
    <property type="protein sequence ID" value="GCC36509.1"/>
    <property type="molecule type" value="Genomic_DNA"/>
</dbReference>
<feature type="domain" description="Scaffolding anchor of CK1" evidence="5">
    <location>
        <begin position="14"/>
        <end position="281"/>
    </location>
</feature>
<dbReference type="Pfam" id="PF07894">
    <property type="entry name" value="SACK1"/>
    <property type="match status" value="1"/>
</dbReference>
<accession>A0A401T1I3</accession>
<feature type="compositionally biased region" description="Low complexity" evidence="4">
    <location>
        <begin position="799"/>
        <end position="810"/>
    </location>
</feature>
<feature type="region of interest" description="Disordered" evidence="4">
    <location>
        <begin position="898"/>
        <end position="945"/>
    </location>
</feature>
<evidence type="ECO:0000256" key="3">
    <source>
        <dbReference type="ARBA" id="ARBA00022490"/>
    </source>
</evidence>
<dbReference type="OMA" id="YERNDYW"/>